<keyword evidence="2" id="KW-0472">Membrane</keyword>
<feature type="transmembrane region" description="Helical" evidence="2">
    <location>
        <begin position="223"/>
        <end position="247"/>
    </location>
</feature>
<evidence type="ECO:0000256" key="1">
    <source>
        <dbReference type="SAM" id="MobiDB-lite"/>
    </source>
</evidence>
<proteinExistence type="predicted"/>
<feature type="transmembrane region" description="Helical" evidence="2">
    <location>
        <begin position="141"/>
        <end position="163"/>
    </location>
</feature>
<feature type="region of interest" description="Disordered" evidence="1">
    <location>
        <begin position="1"/>
        <end position="29"/>
    </location>
</feature>
<evidence type="ECO:0000313" key="4">
    <source>
        <dbReference type="Proteomes" id="UP001320702"/>
    </source>
</evidence>
<feature type="transmembrane region" description="Helical" evidence="2">
    <location>
        <begin position="183"/>
        <end position="211"/>
    </location>
</feature>
<comment type="caution">
    <text evidence="3">The sequence shown here is derived from an EMBL/GenBank/DDBJ whole genome shotgun (WGS) entry which is preliminary data.</text>
</comment>
<reference evidence="3 4" key="1">
    <citation type="submission" date="2022-04" db="EMBL/GenBank/DDBJ databases">
        <title>Paracoccus sp. YLB-12 draft genome sequence.</title>
        <authorList>
            <person name="Yu L."/>
        </authorList>
    </citation>
    <scope>NUCLEOTIDE SEQUENCE [LARGE SCALE GENOMIC DNA]</scope>
    <source>
        <strain evidence="3 4">YLB-12</strain>
    </source>
</reference>
<dbReference type="Pfam" id="PF09955">
    <property type="entry name" value="DUF2189"/>
    <property type="match status" value="1"/>
</dbReference>
<keyword evidence="4" id="KW-1185">Reference proteome</keyword>
<feature type="transmembrane region" description="Helical" evidence="2">
    <location>
        <begin position="86"/>
        <end position="106"/>
    </location>
</feature>
<dbReference type="EMBL" id="JANAVZ010000006">
    <property type="protein sequence ID" value="MCT4333545.1"/>
    <property type="molecule type" value="Genomic_DNA"/>
</dbReference>
<feature type="transmembrane region" description="Helical" evidence="2">
    <location>
        <begin position="253"/>
        <end position="272"/>
    </location>
</feature>
<dbReference type="Proteomes" id="UP001320702">
    <property type="component" value="Unassembled WGS sequence"/>
</dbReference>
<accession>A0ABT2KCH0</accession>
<dbReference type="InterPro" id="IPR018692">
    <property type="entry name" value="DUF2189"/>
</dbReference>
<evidence type="ECO:0000256" key="2">
    <source>
        <dbReference type="SAM" id="Phobius"/>
    </source>
</evidence>
<name>A0ABT2KCH0_9RHOB</name>
<organism evidence="3 4">
    <name type="scientific">Paracoccus maritimus</name>
    <dbReference type="NCBI Taxonomy" id="2933292"/>
    <lineage>
        <taxon>Bacteria</taxon>
        <taxon>Pseudomonadati</taxon>
        <taxon>Pseudomonadota</taxon>
        <taxon>Alphaproteobacteria</taxon>
        <taxon>Rhodobacterales</taxon>
        <taxon>Paracoccaceae</taxon>
        <taxon>Paracoccus</taxon>
    </lineage>
</organism>
<feature type="transmembrane region" description="Helical" evidence="2">
    <location>
        <begin position="59"/>
        <end position="80"/>
    </location>
</feature>
<keyword evidence="2" id="KW-1133">Transmembrane helix</keyword>
<gene>
    <name evidence="3" type="ORF">MU516_11790</name>
</gene>
<feature type="compositionally biased region" description="Polar residues" evidence="1">
    <location>
        <begin position="1"/>
        <end position="14"/>
    </location>
</feature>
<dbReference type="RefSeq" id="WP_260277410.1">
    <property type="nucleotide sequence ID" value="NZ_JANAVZ010000006.1"/>
</dbReference>
<protein>
    <submittedName>
        <fullName evidence="3">DUF2189 domain-containing protein</fullName>
    </submittedName>
</protein>
<sequence length="283" mass="30265">MTTPDATESGSETSRPVPPVADTGPDLPDELPAPVKIGMRDISDALSAGWRDFRRAPAFGLLFSAFYVLGGMAIAAVALASGREWWLIPFVLGFPLIAPFAAVGLYEVSRRIEAEEPLDWPAVIGVVFAQKDRQVPSMAMVILLLFMFWVFVAHTIFALFMGVSALTNVTSSAEILLTGRGLLMLLIGTLIGGGFAAVLFAFTVVGLPVLLEREVDFITAIIASIRAVAANPVVMVAWAAIIAALLAVGMVPFFLGLFIALPVLGHASWHVYRRLMPDGQDLA</sequence>
<evidence type="ECO:0000313" key="3">
    <source>
        <dbReference type="EMBL" id="MCT4333545.1"/>
    </source>
</evidence>
<keyword evidence="2" id="KW-0812">Transmembrane</keyword>